<dbReference type="PANTHER" id="PTHR43537:SF49">
    <property type="entry name" value="TRANSCRIPTIONAL REGULATORY PROTEIN"/>
    <property type="match status" value="1"/>
</dbReference>
<dbReference type="RefSeq" id="WP_379876138.1">
    <property type="nucleotide sequence ID" value="NZ_JBHUIP010000009.1"/>
</dbReference>
<keyword evidence="1" id="KW-0805">Transcription regulation</keyword>
<gene>
    <name evidence="5" type="ORF">ACFSM5_09715</name>
</gene>
<dbReference type="InterPro" id="IPR036388">
    <property type="entry name" value="WH-like_DNA-bd_sf"/>
</dbReference>
<keyword evidence="6" id="KW-1185">Reference proteome</keyword>
<reference evidence="6" key="1">
    <citation type="journal article" date="2019" name="Int. J. Syst. Evol. Microbiol.">
        <title>The Global Catalogue of Microorganisms (GCM) 10K type strain sequencing project: providing services to taxonomists for standard genome sequencing and annotation.</title>
        <authorList>
            <consortium name="The Broad Institute Genomics Platform"/>
            <consortium name="The Broad Institute Genome Sequencing Center for Infectious Disease"/>
            <person name="Wu L."/>
            <person name="Ma J."/>
        </authorList>
    </citation>
    <scope>NUCLEOTIDE SEQUENCE [LARGE SCALE GENOMIC DNA]</scope>
    <source>
        <strain evidence="6">CGMCC 1.19062</strain>
    </source>
</reference>
<proteinExistence type="predicted"/>
<dbReference type="EMBL" id="JBHUIP010000009">
    <property type="protein sequence ID" value="MFD2263163.1"/>
    <property type="molecule type" value="Genomic_DNA"/>
</dbReference>
<evidence type="ECO:0000256" key="1">
    <source>
        <dbReference type="ARBA" id="ARBA00023015"/>
    </source>
</evidence>
<dbReference type="Proteomes" id="UP001597295">
    <property type="component" value="Unassembled WGS sequence"/>
</dbReference>
<dbReference type="SUPFAM" id="SSF48008">
    <property type="entry name" value="GntR ligand-binding domain-like"/>
    <property type="match status" value="1"/>
</dbReference>
<dbReference type="SMART" id="SM00345">
    <property type="entry name" value="HTH_GNTR"/>
    <property type="match status" value="1"/>
</dbReference>
<dbReference type="Pfam" id="PF07729">
    <property type="entry name" value="FCD"/>
    <property type="match status" value="1"/>
</dbReference>
<dbReference type="PANTHER" id="PTHR43537">
    <property type="entry name" value="TRANSCRIPTIONAL REGULATOR, GNTR FAMILY"/>
    <property type="match status" value="1"/>
</dbReference>
<dbReference type="PROSITE" id="PS50949">
    <property type="entry name" value="HTH_GNTR"/>
    <property type="match status" value="1"/>
</dbReference>
<dbReference type="PRINTS" id="PR00035">
    <property type="entry name" value="HTHGNTR"/>
</dbReference>
<dbReference type="SUPFAM" id="SSF46785">
    <property type="entry name" value="Winged helix' DNA-binding domain"/>
    <property type="match status" value="1"/>
</dbReference>
<organism evidence="5 6">
    <name type="scientific">Lacibacterium aquatile</name>
    <dbReference type="NCBI Taxonomy" id="1168082"/>
    <lineage>
        <taxon>Bacteria</taxon>
        <taxon>Pseudomonadati</taxon>
        <taxon>Pseudomonadota</taxon>
        <taxon>Alphaproteobacteria</taxon>
        <taxon>Rhodospirillales</taxon>
        <taxon>Rhodospirillaceae</taxon>
    </lineage>
</organism>
<evidence type="ECO:0000256" key="2">
    <source>
        <dbReference type="ARBA" id="ARBA00023125"/>
    </source>
</evidence>
<dbReference type="InterPro" id="IPR000524">
    <property type="entry name" value="Tscrpt_reg_HTH_GntR"/>
</dbReference>
<accession>A0ABW5DRF3</accession>
<comment type="caution">
    <text evidence="5">The sequence shown here is derived from an EMBL/GenBank/DDBJ whole genome shotgun (WGS) entry which is preliminary data.</text>
</comment>
<dbReference type="SMART" id="SM00895">
    <property type="entry name" value="FCD"/>
    <property type="match status" value="1"/>
</dbReference>
<keyword evidence="2" id="KW-0238">DNA-binding</keyword>
<protein>
    <submittedName>
        <fullName evidence="5">GntR family transcriptional regulator</fullName>
    </submittedName>
</protein>
<dbReference type="Gene3D" id="1.20.120.530">
    <property type="entry name" value="GntR ligand-binding domain-like"/>
    <property type="match status" value="1"/>
</dbReference>
<evidence type="ECO:0000259" key="4">
    <source>
        <dbReference type="PROSITE" id="PS50949"/>
    </source>
</evidence>
<evidence type="ECO:0000256" key="3">
    <source>
        <dbReference type="ARBA" id="ARBA00023163"/>
    </source>
</evidence>
<evidence type="ECO:0000313" key="5">
    <source>
        <dbReference type="EMBL" id="MFD2263163.1"/>
    </source>
</evidence>
<dbReference type="CDD" id="cd07377">
    <property type="entry name" value="WHTH_GntR"/>
    <property type="match status" value="1"/>
</dbReference>
<dbReference type="Pfam" id="PF00392">
    <property type="entry name" value="GntR"/>
    <property type="match status" value="1"/>
</dbReference>
<keyword evidence="3" id="KW-0804">Transcription</keyword>
<feature type="domain" description="HTH gntR-type" evidence="4">
    <location>
        <begin position="10"/>
        <end position="77"/>
    </location>
</feature>
<evidence type="ECO:0000313" key="6">
    <source>
        <dbReference type="Proteomes" id="UP001597295"/>
    </source>
</evidence>
<dbReference type="Gene3D" id="1.10.10.10">
    <property type="entry name" value="Winged helix-like DNA-binding domain superfamily/Winged helix DNA-binding domain"/>
    <property type="match status" value="1"/>
</dbReference>
<dbReference type="InterPro" id="IPR011711">
    <property type="entry name" value="GntR_C"/>
</dbReference>
<dbReference type="InterPro" id="IPR036390">
    <property type="entry name" value="WH_DNA-bd_sf"/>
</dbReference>
<dbReference type="InterPro" id="IPR008920">
    <property type="entry name" value="TF_FadR/GntR_C"/>
</dbReference>
<sequence length="234" mass="25735">MADVTVLKRSTITDEVRERLADEILLGTFAPGVRLDEHGLAERYGVSRTPIREALKQLAVMGLTEAKPHRGVFVSQVSPERLASMFEAVADLEAACARHAALRMTLDQRERLAALHENSIAMVKSGDFDGYDRLNRQLHALIHEGARNEFLVDAVARLRGQTTPYRRAQFRHKSRIEQSFAEHQTLVAAILKGDGEGAWRAMQGHLAKAGGASAEFFAKSATPVALPSETEPAE</sequence>
<name>A0ABW5DRF3_9PROT</name>